<dbReference type="GO" id="GO:0032040">
    <property type="term" value="C:small-subunit processome"/>
    <property type="evidence" value="ECO:0007669"/>
    <property type="project" value="TreeGrafter"/>
</dbReference>
<feature type="transmembrane region" description="Helical" evidence="5">
    <location>
        <begin position="170"/>
        <end position="188"/>
    </location>
</feature>
<dbReference type="InterPro" id="IPR019775">
    <property type="entry name" value="WD40_repeat_CS"/>
</dbReference>
<keyword evidence="5" id="KW-0812">Transmembrane</keyword>
<comment type="caution">
    <text evidence="6">The sequence shown here is derived from an EMBL/GenBank/DDBJ whole genome shotgun (WGS) entry which is preliminary data.</text>
</comment>
<dbReference type="PROSITE" id="PS00678">
    <property type="entry name" value="WD_REPEATS_1"/>
    <property type="match status" value="2"/>
</dbReference>
<dbReference type="InterPro" id="IPR001680">
    <property type="entry name" value="WD40_rpt"/>
</dbReference>
<evidence type="ECO:0000313" key="7">
    <source>
        <dbReference type="Proteomes" id="UP000663862"/>
    </source>
</evidence>
<dbReference type="PROSITE" id="PS50082">
    <property type="entry name" value="WD_REPEATS_2"/>
    <property type="match status" value="2"/>
</dbReference>
<keyword evidence="5" id="KW-0472">Membrane</keyword>
<dbReference type="Gene3D" id="2.130.10.10">
    <property type="entry name" value="YVTN repeat-like/Quinoprotein amine dehydrogenase"/>
    <property type="match status" value="1"/>
</dbReference>
<evidence type="ECO:0000256" key="3">
    <source>
        <dbReference type="PROSITE-ProRule" id="PRU00221"/>
    </source>
</evidence>
<feature type="repeat" description="WD" evidence="3">
    <location>
        <begin position="48"/>
        <end position="81"/>
    </location>
</feature>
<evidence type="ECO:0000256" key="4">
    <source>
        <dbReference type="SAM" id="MobiDB-lite"/>
    </source>
</evidence>
<dbReference type="GO" id="GO:0030515">
    <property type="term" value="F:snoRNA binding"/>
    <property type="evidence" value="ECO:0007669"/>
    <property type="project" value="TreeGrafter"/>
</dbReference>
<feature type="non-terminal residue" evidence="6">
    <location>
        <position position="1"/>
    </location>
</feature>
<name>A0A821HJD6_9BILA</name>
<dbReference type="PRINTS" id="PR00320">
    <property type="entry name" value="GPROTEINBRPT"/>
</dbReference>
<sequence length="189" mass="21557">SIADNQDSSPKIRRFGKPGPNGKHLAVEYQNEIINMFSIAQNETTVNFHGHKSTIITFTFTQDSATLISGSKDTDIIAWDLITEAGLCRLRGHKAPVTKVIIMANQSILISSSKDMTIKFWDMTIQHWFHTIVTHKTEMWSIGLAHDRYLITGCSDNELRFFALRSTATVMRFLVFLKILIIEIYFFLT</sequence>
<keyword evidence="1 3" id="KW-0853">WD repeat</keyword>
<dbReference type="PANTHER" id="PTHR19853">
    <property type="entry name" value="WD REPEAT CONTAINING PROTEIN 3 WDR3"/>
    <property type="match status" value="1"/>
</dbReference>
<keyword evidence="2" id="KW-0677">Repeat</keyword>
<dbReference type="SUPFAM" id="SSF50978">
    <property type="entry name" value="WD40 repeat-like"/>
    <property type="match status" value="1"/>
</dbReference>
<dbReference type="Pfam" id="PF25173">
    <property type="entry name" value="Beta-prop_WDR3_1st"/>
    <property type="match status" value="1"/>
</dbReference>
<dbReference type="GO" id="GO:0034388">
    <property type="term" value="C:Pwp2p-containing subcomplex of 90S preribosome"/>
    <property type="evidence" value="ECO:0007669"/>
    <property type="project" value="TreeGrafter"/>
</dbReference>
<evidence type="ECO:0000313" key="6">
    <source>
        <dbReference type="EMBL" id="CAF4683408.1"/>
    </source>
</evidence>
<organism evidence="6 7">
    <name type="scientific">Rotaria socialis</name>
    <dbReference type="NCBI Taxonomy" id="392032"/>
    <lineage>
        <taxon>Eukaryota</taxon>
        <taxon>Metazoa</taxon>
        <taxon>Spiralia</taxon>
        <taxon>Gnathifera</taxon>
        <taxon>Rotifera</taxon>
        <taxon>Eurotatoria</taxon>
        <taxon>Bdelloidea</taxon>
        <taxon>Philodinida</taxon>
        <taxon>Philodinidae</taxon>
        <taxon>Rotaria</taxon>
    </lineage>
</organism>
<feature type="region of interest" description="Disordered" evidence="4">
    <location>
        <begin position="1"/>
        <end position="20"/>
    </location>
</feature>
<dbReference type="InterPro" id="IPR051570">
    <property type="entry name" value="TBC1_cilium_biogenesis"/>
</dbReference>
<gene>
    <name evidence="6" type="ORF">TSG867_LOCUS32498</name>
</gene>
<accession>A0A821HJD6</accession>
<evidence type="ECO:0000256" key="2">
    <source>
        <dbReference type="ARBA" id="ARBA00022737"/>
    </source>
</evidence>
<evidence type="ECO:0000256" key="1">
    <source>
        <dbReference type="ARBA" id="ARBA00022574"/>
    </source>
</evidence>
<dbReference type="SMART" id="SM00320">
    <property type="entry name" value="WD40"/>
    <property type="match status" value="3"/>
</dbReference>
<dbReference type="InterPro" id="IPR015943">
    <property type="entry name" value="WD40/YVTN_repeat-like_dom_sf"/>
</dbReference>
<reference evidence="6" key="1">
    <citation type="submission" date="2021-02" db="EMBL/GenBank/DDBJ databases">
        <authorList>
            <person name="Nowell W R."/>
        </authorList>
    </citation>
    <scope>NUCLEOTIDE SEQUENCE</scope>
</reference>
<protein>
    <submittedName>
        <fullName evidence="6">Uncharacterized protein</fullName>
    </submittedName>
</protein>
<dbReference type="PANTHER" id="PTHR19853:SF0">
    <property type="entry name" value="WD REPEAT-CONTAINING PROTEIN 3"/>
    <property type="match status" value="1"/>
</dbReference>
<dbReference type="InterPro" id="IPR020472">
    <property type="entry name" value="WD40_PAC1"/>
</dbReference>
<dbReference type="GO" id="GO:0030490">
    <property type="term" value="P:maturation of SSU-rRNA"/>
    <property type="evidence" value="ECO:0007669"/>
    <property type="project" value="TreeGrafter"/>
</dbReference>
<proteinExistence type="predicted"/>
<dbReference type="EMBL" id="CAJOBQ010007525">
    <property type="protein sequence ID" value="CAF4683408.1"/>
    <property type="molecule type" value="Genomic_DNA"/>
</dbReference>
<keyword evidence="5" id="KW-1133">Transmembrane helix</keyword>
<dbReference type="AlphaFoldDB" id="A0A821HJD6"/>
<evidence type="ECO:0000256" key="5">
    <source>
        <dbReference type="SAM" id="Phobius"/>
    </source>
</evidence>
<dbReference type="InterPro" id="IPR036322">
    <property type="entry name" value="WD40_repeat_dom_sf"/>
</dbReference>
<feature type="repeat" description="WD" evidence="3">
    <location>
        <begin position="90"/>
        <end position="123"/>
    </location>
</feature>
<dbReference type="PROSITE" id="PS50294">
    <property type="entry name" value="WD_REPEATS_REGION"/>
    <property type="match status" value="2"/>
</dbReference>
<dbReference type="Proteomes" id="UP000663862">
    <property type="component" value="Unassembled WGS sequence"/>
</dbReference>